<name>A0A7X9FS59_9DELT</name>
<accession>A0A7X9FS59</accession>
<evidence type="ECO:0000313" key="3">
    <source>
        <dbReference type="Proteomes" id="UP000524246"/>
    </source>
</evidence>
<protein>
    <submittedName>
        <fullName evidence="2">IS21 family transposase</fullName>
    </submittedName>
</protein>
<dbReference type="Pfam" id="PF22483">
    <property type="entry name" value="Mu-transpos_C_2"/>
    <property type="match status" value="1"/>
</dbReference>
<reference evidence="2 3" key="1">
    <citation type="journal article" date="2020" name="Biotechnol. Biofuels">
        <title>New insights from the biogas microbiome by comprehensive genome-resolved metagenomics of nearly 1600 species originating from multiple anaerobic digesters.</title>
        <authorList>
            <person name="Campanaro S."/>
            <person name="Treu L."/>
            <person name="Rodriguez-R L.M."/>
            <person name="Kovalovszki A."/>
            <person name="Ziels R.M."/>
            <person name="Maus I."/>
            <person name="Zhu X."/>
            <person name="Kougias P.G."/>
            <person name="Basile A."/>
            <person name="Luo G."/>
            <person name="Schluter A."/>
            <person name="Konstantinidis K.T."/>
            <person name="Angelidaki I."/>
        </authorList>
    </citation>
    <scope>NUCLEOTIDE SEQUENCE [LARGE SCALE GENOMIC DNA]</scope>
    <source>
        <strain evidence="2">AS27yjCOA_65</strain>
    </source>
</reference>
<comment type="caution">
    <text evidence="2">The sequence shown here is derived from an EMBL/GenBank/DDBJ whole genome shotgun (WGS) entry which is preliminary data.</text>
</comment>
<dbReference type="EMBL" id="JAAZON010000413">
    <property type="protein sequence ID" value="NMC63335.1"/>
    <property type="molecule type" value="Genomic_DNA"/>
</dbReference>
<feature type="domain" description="Integrase catalytic" evidence="1">
    <location>
        <begin position="110"/>
        <end position="297"/>
    </location>
</feature>
<dbReference type="InterPro" id="IPR054353">
    <property type="entry name" value="IstA-like_C"/>
</dbReference>
<proteinExistence type="predicted"/>
<dbReference type="PANTHER" id="PTHR35004:SF7">
    <property type="entry name" value="INTEGRASE PROTEIN"/>
    <property type="match status" value="1"/>
</dbReference>
<evidence type="ECO:0000259" key="1">
    <source>
        <dbReference type="PROSITE" id="PS50994"/>
    </source>
</evidence>
<dbReference type="NCBIfam" id="NF033546">
    <property type="entry name" value="transpos_IS21"/>
    <property type="match status" value="1"/>
</dbReference>
<dbReference type="Proteomes" id="UP000524246">
    <property type="component" value="Unassembled WGS sequence"/>
</dbReference>
<sequence>MSEGKTIDLSAMKSGMDRKTVRKYLYLGKLPSECKVEHTWRTREDPFSEVWDEIRGMLEFNPGLQSDTIFKYLQRREPGRYQDGQLRTLQRRLKIWRALEGDSKEVFFPQEHHPGILCASDFCNLSDLSITINGVHFQHLLYHFVLTYSNWETGNICFAESFESLSFGLQQALWELGGVPVQHRTDSLSAAVKNLDNRKDSTERYHGLLKYYGLQPQHTQAGNANENGDIEQRHYRFRVALEQALMLRGSREFSNRDEYERFLKHLFSQLNAGRQLRLKEEQAKLKSLPDARLESCKRFRVRVGPSSTIRVNHNVYSVNSRLIKEWVDVKMFAEHLEVWYAQRIVESLPRVRGQERYEINYRHIIDWLIRKPGAFANYRYRESLFPTSRFRMAYDELTLSIPASADKEYLKILQMAAIETEQGVDDALRFLMNNDKPVNADMVKELIQSGRIPPATEIRIQPVNLKCYDNLLEELEVTYA</sequence>
<evidence type="ECO:0000313" key="2">
    <source>
        <dbReference type="EMBL" id="NMC63335.1"/>
    </source>
</evidence>
<dbReference type="GO" id="GO:0015074">
    <property type="term" value="P:DNA integration"/>
    <property type="evidence" value="ECO:0007669"/>
    <property type="project" value="InterPro"/>
</dbReference>
<organism evidence="2 3">
    <name type="scientific">SAR324 cluster bacterium</name>
    <dbReference type="NCBI Taxonomy" id="2024889"/>
    <lineage>
        <taxon>Bacteria</taxon>
        <taxon>Deltaproteobacteria</taxon>
        <taxon>SAR324 cluster</taxon>
    </lineage>
</organism>
<gene>
    <name evidence="2" type="ORF">GYA55_09230</name>
</gene>
<dbReference type="AlphaFoldDB" id="A0A7X9FS59"/>
<dbReference type="PROSITE" id="PS50994">
    <property type="entry name" value="INTEGRASE"/>
    <property type="match status" value="1"/>
</dbReference>
<dbReference type="PANTHER" id="PTHR35004">
    <property type="entry name" value="TRANSPOSASE RV3428C-RELATED"/>
    <property type="match status" value="1"/>
</dbReference>
<dbReference type="InterPro" id="IPR001584">
    <property type="entry name" value="Integrase_cat-core"/>
</dbReference>